<feature type="compositionally biased region" description="Polar residues" evidence="1">
    <location>
        <begin position="477"/>
        <end position="493"/>
    </location>
</feature>
<feature type="region of interest" description="Disordered" evidence="1">
    <location>
        <begin position="200"/>
        <end position="696"/>
    </location>
</feature>
<dbReference type="CDD" id="cd11655">
    <property type="entry name" value="rap1_myb-like"/>
    <property type="match status" value="2"/>
</dbReference>
<feature type="region of interest" description="Disordered" evidence="1">
    <location>
        <begin position="714"/>
        <end position="784"/>
    </location>
</feature>
<dbReference type="Gene3D" id="1.10.10.60">
    <property type="entry name" value="Homeodomain-like"/>
    <property type="match status" value="2"/>
</dbReference>
<dbReference type="InterPro" id="IPR015010">
    <property type="entry name" value="TERF2IP_Myb"/>
</dbReference>
<feature type="domain" description="TERF2-interacting telomeric protein 1 Myb" evidence="2">
    <location>
        <begin position="107"/>
        <end position="162"/>
    </location>
</feature>
<feature type="compositionally biased region" description="Basic and acidic residues" evidence="1">
    <location>
        <begin position="440"/>
        <end position="451"/>
    </location>
</feature>
<sequence length="1052" mass="117871">MAPGRMHFTKQDDDHLLEYIALNCPQEKGRQGPALYRRLTDNTRTWPWAKNHPSQSWLQRYRDRKEYFDEAIYKYLVNKARQEGVEPPPKPTRDPTASPVKTQRRPFSENEDRMLMRYLARAAPTKTKRSGNALYQILVGHPELYPWAQTHPWSSWQQRYKKNEEWFDEAIKRYQRRKGIDPNQAAKAVTKKVSTGKAAAIRKRAPIKKEVNSEGEDRIAPARIGAASKRRRSPEQNDQPAHKKRRLNGSGGEPSRPTRRAMTPAEIVALRQEEEEESQVLDIPSNHQANELPPARRQPPPVNAEAGPSTLRSGRPLRSAPDDDYSQEIFDRESSVESEQEEVEAEVRPIEEQEQEPNKQIDQSARRRSPTLDYVDVEPASRPQRLYPDLANAPSPNLSGSANDITGAYPSTSTPLHTARPQTNTQESQIIPTPDTLAKLAEEQRIAEAGRTKVSQAPTPPTSHAASPRANHHAPTRSRTPQPQVVSEDTAPSTIRTTVKRKRRRILQTKEDWFASSPAPEHSRSASPTPRKRTEPQMTDGEDEFTTPRYQARRPPVLVEGPFTTAFTDAQGGSMFARGKRRRSGVDEDIHASEPEEEGHARQTGESWPPQRSKTKGKEKATAAPLVGVKSAPSIVQHHPFSQPSQARLRERSPTPRPSTSRLPDYPVQQHHDFSQPTQVQHRTEEPVLPRISDTQRENLARALAMLARPLQKAELAPQELEQEPESVHEPEPEIQAEEEVLPSAPPTSSSVLATAAVTSTEVDSDLSEDNAVENALFPQSGLSSNAISQESQVDNNLRISESQSKRLQDALAMLKGVSKTVAKVVSVEEAHEERLVEDRVNSEMEVVPESPPIASGSASRRETRSPERPAYRSPTVLLPPPGDSSIRSSLSKGKQRAIFPPPPSIIKQRTDRRYTLGGYVTQVEVQQPRDMLRSRFSMPTSRNEFFSISPSLTPTFEGKEVEGRDLTLAMNLALKAIAKNHGFDEEVAHRIWKATGNLEVTDVALKKMRENAQNVGQGVIEDYLEKSTFSEYTPLPGTKSAAVRSLMEDLL</sequence>
<gene>
    <name evidence="3" type="ORF">GFSPODELE1_LOCUS4424</name>
</gene>
<dbReference type="Proteomes" id="UP001497453">
    <property type="component" value="Chromosome 3"/>
</dbReference>
<reference evidence="4" key="1">
    <citation type="submission" date="2024-04" db="EMBL/GenBank/DDBJ databases">
        <authorList>
            <person name="Shaw F."/>
            <person name="Minotto A."/>
        </authorList>
    </citation>
    <scope>NUCLEOTIDE SEQUENCE [LARGE SCALE GENOMIC DNA]</scope>
</reference>
<dbReference type="Pfam" id="PF08914">
    <property type="entry name" value="Myb_Rap1"/>
    <property type="match status" value="1"/>
</dbReference>
<feature type="region of interest" description="Disordered" evidence="1">
    <location>
        <begin position="837"/>
        <end position="907"/>
    </location>
</feature>
<proteinExistence type="predicted"/>
<evidence type="ECO:0000256" key="1">
    <source>
        <dbReference type="SAM" id="MobiDB-lite"/>
    </source>
</evidence>
<feature type="compositionally biased region" description="Basic and acidic residues" evidence="1">
    <location>
        <begin position="860"/>
        <end position="871"/>
    </location>
</feature>
<evidence type="ECO:0000259" key="2">
    <source>
        <dbReference type="Pfam" id="PF08914"/>
    </source>
</evidence>
<feature type="compositionally biased region" description="Basic and acidic residues" evidence="1">
    <location>
        <begin position="207"/>
        <end position="220"/>
    </location>
</feature>
<feature type="compositionally biased region" description="Basic and acidic residues" evidence="1">
    <location>
        <begin position="584"/>
        <end position="603"/>
    </location>
</feature>
<feature type="compositionally biased region" description="Acidic residues" evidence="1">
    <location>
        <begin position="763"/>
        <end position="772"/>
    </location>
</feature>
<evidence type="ECO:0000313" key="4">
    <source>
        <dbReference type="Proteomes" id="UP001497453"/>
    </source>
</evidence>
<protein>
    <recommendedName>
        <fullName evidence="2">TERF2-interacting telomeric protein 1 Myb domain-containing protein</fullName>
    </recommendedName>
</protein>
<keyword evidence="4" id="KW-1185">Reference proteome</keyword>
<feature type="compositionally biased region" description="Polar residues" evidence="1">
    <location>
        <begin position="394"/>
        <end position="431"/>
    </location>
</feature>
<organism evidence="3 4">
    <name type="scientific">Somion occarium</name>
    <dbReference type="NCBI Taxonomy" id="3059160"/>
    <lineage>
        <taxon>Eukaryota</taxon>
        <taxon>Fungi</taxon>
        <taxon>Dikarya</taxon>
        <taxon>Basidiomycota</taxon>
        <taxon>Agaricomycotina</taxon>
        <taxon>Agaricomycetes</taxon>
        <taxon>Polyporales</taxon>
        <taxon>Cerrenaceae</taxon>
        <taxon>Somion</taxon>
    </lineage>
</organism>
<dbReference type="SUPFAM" id="SSF46689">
    <property type="entry name" value="Homeodomain-like"/>
    <property type="match status" value="2"/>
</dbReference>
<accession>A0ABP1D5I7</accession>
<feature type="compositionally biased region" description="Basic and acidic residues" evidence="1">
    <location>
        <begin position="682"/>
        <end position="696"/>
    </location>
</feature>
<feature type="compositionally biased region" description="Basic residues" evidence="1">
    <location>
        <begin position="498"/>
        <end position="507"/>
    </location>
</feature>
<feature type="compositionally biased region" description="Low complexity" evidence="1">
    <location>
        <begin position="747"/>
        <end position="761"/>
    </location>
</feature>
<name>A0ABP1D5I7_9APHY</name>
<feature type="region of interest" description="Disordered" evidence="1">
    <location>
        <begin position="82"/>
        <end position="108"/>
    </location>
</feature>
<dbReference type="EMBL" id="OZ037946">
    <property type="protein sequence ID" value="CAL1703155.1"/>
    <property type="molecule type" value="Genomic_DNA"/>
</dbReference>
<dbReference type="InterPro" id="IPR009057">
    <property type="entry name" value="Homeodomain-like_sf"/>
</dbReference>
<feature type="compositionally biased region" description="Basic and acidic residues" evidence="1">
    <location>
        <begin position="345"/>
        <end position="359"/>
    </location>
</feature>
<evidence type="ECO:0000313" key="3">
    <source>
        <dbReference type="EMBL" id="CAL1703155.1"/>
    </source>
</evidence>